<evidence type="ECO:0000313" key="2">
    <source>
        <dbReference type="EMBL" id="GAU26489.1"/>
    </source>
</evidence>
<dbReference type="EMBL" id="DF973337">
    <property type="protein sequence ID" value="GAU26489.1"/>
    <property type="molecule type" value="Genomic_DNA"/>
</dbReference>
<feature type="domain" description="Reverse transcriptase zinc-binding" evidence="1">
    <location>
        <begin position="367"/>
        <end position="452"/>
    </location>
</feature>
<dbReference type="OrthoDB" id="1419684at2759"/>
<dbReference type="Pfam" id="PF13966">
    <property type="entry name" value="zf-RVT"/>
    <property type="match status" value="1"/>
</dbReference>
<proteinExistence type="predicted"/>
<dbReference type="PANTHER" id="PTHR33116">
    <property type="entry name" value="REVERSE TRANSCRIPTASE ZINC-BINDING DOMAIN-CONTAINING PROTEIN-RELATED-RELATED"/>
    <property type="match status" value="1"/>
</dbReference>
<dbReference type="PANTHER" id="PTHR33116:SF78">
    <property type="entry name" value="OS12G0587133 PROTEIN"/>
    <property type="match status" value="1"/>
</dbReference>
<dbReference type="Proteomes" id="UP000242715">
    <property type="component" value="Unassembled WGS sequence"/>
</dbReference>
<organism evidence="2 3">
    <name type="scientific">Trifolium subterraneum</name>
    <name type="common">Subterranean clover</name>
    <dbReference type="NCBI Taxonomy" id="3900"/>
    <lineage>
        <taxon>Eukaryota</taxon>
        <taxon>Viridiplantae</taxon>
        <taxon>Streptophyta</taxon>
        <taxon>Embryophyta</taxon>
        <taxon>Tracheophyta</taxon>
        <taxon>Spermatophyta</taxon>
        <taxon>Magnoliopsida</taxon>
        <taxon>eudicotyledons</taxon>
        <taxon>Gunneridae</taxon>
        <taxon>Pentapetalae</taxon>
        <taxon>rosids</taxon>
        <taxon>fabids</taxon>
        <taxon>Fabales</taxon>
        <taxon>Fabaceae</taxon>
        <taxon>Papilionoideae</taxon>
        <taxon>50 kb inversion clade</taxon>
        <taxon>NPAAA clade</taxon>
        <taxon>Hologalegina</taxon>
        <taxon>IRL clade</taxon>
        <taxon>Trifolieae</taxon>
        <taxon>Trifolium</taxon>
    </lineage>
</organism>
<sequence length="577" mass="66014">MDKLSHLIMHAVNEGLWKTLRAGRNGMNVSHLMFADDLLLFGEATENQMDCLMNILTKFCSMSGQEVSYEKTSILFSKNVSRHIRNKLVQKSGFRETNHLGKYLGVPLTGNAPRRSDFQYIINQVSAKLARWKVNQLSFAGRVTLAKSVIEATPIYPMMTNRIPKGCLEEINMLQRKFIWGETEGNNKYHAIRWEDVTRPKRFGGLGLRRLDTMNQACLLKLGWKFNSGASDLWCEVLHGKYSCQTISENMVIKAPASSLWKNIVKLSSNLNKYSFWAVGNGYSVDAWTSAWIDAGLRITDLDLAIPEELQNAKVCDLVDSSGEWNWSMMRGWMPVDLLHKISAILPPSDVNGDDQQLGSGTGSKKFSVSDMYSVLCGFDNYYEARSWKLLWKLHVTERVKCFIWLVSHDRLLTNSRKAMMGLCHAMCTFCGNMEETCIHALRDCTIVRNMWLSVVPCESRGLFFGGDLDSWINYNLSSDIDRINGIRWEDFWAAACHCLWSWPNKEQHVDEFSQPVHEVVHILQRCSHYYNACMDRKPVNTIQKRLQWIGWKVPEEGWVKLNTDGACKGLWVVEAS</sequence>
<evidence type="ECO:0000259" key="1">
    <source>
        <dbReference type="Pfam" id="PF13966"/>
    </source>
</evidence>
<accession>A0A2Z6N4T6</accession>
<gene>
    <name evidence="2" type="ORF">TSUD_361220</name>
</gene>
<dbReference type="AlphaFoldDB" id="A0A2Z6N4T6"/>
<dbReference type="InterPro" id="IPR026960">
    <property type="entry name" value="RVT-Znf"/>
</dbReference>
<reference evidence="3" key="1">
    <citation type="journal article" date="2017" name="Front. Plant Sci.">
        <title>Climate Clever Clovers: New Paradigm to Reduce the Environmental Footprint of Ruminants by Breeding Low Methanogenic Forages Utilizing Haplotype Variation.</title>
        <authorList>
            <person name="Kaur P."/>
            <person name="Appels R."/>
            <person name="Bayer P.E."/>
            <person name="Keeble-Gagnere G."/>
            <person name="Wang J."/>
            <person name="Hirakawa H."/>
            <person name="Shirasawa K."/>
            <person name="Vercoe P."/>
            <person name="Stefanova K."/>
            <person name="Durmic Z."/>
            <person name="Nichols P."/>
            <person name="Revell C."/>
            <person name="Isobe S.N."/>
            <person name="Edwards D."/>
            <person name="Erskine W."/>
        </authorList>
    </citation>
    <scope>NUCLEOTIDE SEQUENCE [LARGE SCALE GENOMIC DNA]</scope>
    <source>
        <strain evidence="3">cv. Daliak</strain>
    </source>
</reference>
<protein>
    <recommendedName>
        <fullName evidence="1">Reverse transcriptase zinc-binding domain-containing protein</fullName>
    </recommendedName>
</protein>
<evidence type="ECO:0000313" key="3">
    <source>
        <dbReference type="Proteomes" id="UP000242715"/>
    </source>
</evidence>
<keyword evidence="3" id="KW-1185">Reference proteome</keyword>
<name>A0A2Z6N4T6_TRISU</name>